<dbReference type="EMBL" id="VFQE01000001">
    <property type="protein sequence ID" value="TQN41967.1"/>
    <property type="molecule type" value="Genomic_DNA"/>
</dbReference>
<evidence type="ECO:0000256" key="5">
    <source>
        <dbReference type="SAM" id="Phobius"/>
    </source>
</evidence>
<dbReference type="NCBIfam" id="NF037967">
    <property type="entry name" value="SemiSWEET_1"/>
    <property type="match status" value="1"/>
</dbReference>
<keyword evidence="7" id="KW-1185">Reference proteome</keyword>
<feature type="transmembrane region" description="Helical" evidence="5">
    <location>
        <begin position="37"/>
        <end position="55"/>
    </location>
</feature>
<comment type="caution">
    <text evidence="6">The sequence shown here is derived from an EMBL/GenBank/DDBJ whole genome shotgun (WGS) entry which is preliminary data.</text>
</comment>
<reference evidence="6 7" key="1">
    <citation type="submission" date="2019-06" db="EMBL/GenBank/DDBJ databases">
        <title>Sequencing the genomes of 1000 actinobacteria strains.</title>
        <authorList>
            <person name="Klenk H.-P."/>
        </authorList>
    </citation>
    <scope>NUCLEOTIDE SEQUENCE [LARGE SCALE GENOMIC DNA]</scope>
    <source>
        <strain evidence="6 7">DSM 46837</strain>
    </source>
</reference>
<evidence type="ECO:0000313" key="6">
    <source>
        <dbReference type="EMBL" id="TQN41967.1"/>
    </source>
</evidence>
<sequence>MIAALGFFAATLSIAVIWPQVWRSCRHGRTRGLSPTSAWLGVALNLCWLTFGVLIGEPAQIVTHAVVGAGNTAVLAALLNARPHLRSRRMLLRTAAGAVGLGASAAGSALAVVVLGADPAAVAIMLGAVSSIVGAVAALPQPVSLLRDRSQDMSGLSPARWRLGAGSCASWTSYGWLIDQPAVWGSAGFGLGCALVMCALLRTRRTAQPAATRAPARPAVAAVPGCRIPVTARAALAAA</sequence>
<feature type="transmembrane region" description="Helical" evidence="5">
    <location>
        <begin position="120"/>
        <end position="139"/>
    </location>
</feature>
<dbReference type="InterPro" id="IPR006603">
    <property type="entry name" value="PQ-loop_rpt"/>
</dbReference>
<evidence type="ECO:0000256" key="1">
    <source>
        <dbReference type="ARBA" id="ARBA00004141"/>
    </source>
</evidence>
<evidence type="ECO:0000256" key="4">
    <source>
        <dbReference type="ARBA" id="ARBA00023136"/>
    </source>
</evidence>
<feature type="transmembrane region" description="Helical" evidence="5">
    <location>
        <begin position="91"/>
        <end position="114"/>
    </location>
</feature>
<gene>
    <name evidence="6" type="ORF">FHU33_1356</name>
</gene>
<name>A0A543PD48_9ACTN</name>
<feature type="transmembrane region" description="Helical" evidence="5">
    <location>
        <begin position="183"/>
        <end position="201"/>
    </location>
</feature>
<accession>A0A543PD48</accession>
<evidence type="ECO:0000256" key="3">
    <source>
        <dbReference type="ARBA" id="ARBA00022989"/>
    </source>
</evidence>
<proteinExistence type="predicted"/>
<feature type="transmembrane region" description="Helical" evidence="5">
    <location>
        <begin position="61"/>
        <end position="79"/>
    </location>
</feature>
<evidence type="ECO:0000313" key="7">
    <source>
        <dbReference type="Proteomes" id="UP000319865"/>
    </source>
</evidence>
<dbReference type="AlphaFoldDB" id="A0A543PD48"/>
<comment type="subcellular location">
    <subcellularLocation>
        <location evidence="1">Membrane</location>
        <topology evidence="1">Multi-pass membrane protein</topology>
    </subcellularLocation>
</comment>
<dbReference type="RefSeq" id="WP_142024641.1">
    <property type="nucleotide sequence ID" value="NZ_VFQE01000001.1"/>
</dbReference>
<keyword evidence="4 5" id="KW-0472">Membrane</keyword>
<dbReference type="Proteomes" id="UP000319865">
    <property type="component" value="Unassembled WGS sequence"/>
</dbReference>
<dbReference type="GO" id="GO:0016020">
    <property type="term" value="C:membrane"/>
    <property type="evidence" value="ECO:0007669"/>
    <property type="project" value="UniProtKB-SubCell"/>
</dbReference>
<dbReference type="Gene3D" id="1.20.1280.290">
    <property type="match status" value="2"/>
</dbReference>
<feature type="transmembrane region" description="Helical" evidence="5">
    <location>
        <begin position="6"/>
        <end position="25"/>
    </location>
</feature>
<organism evidence="6 7">
    <name type="scientific">Blastococcus colisei</name>
    <dbReference type="NCBI Taxonomy" id="1564162"/>
    <lineage>
        <taxon>Bacteria</taxon>
        <taxon>Bacillati</taxon>
        <taxon>Actinomycetota</taxon>
        <taxon>Actinomycetes</taxon>
        <taxon>Geodermatophilales</taxon>
        <taxon>Geodermatophilaceae</taxon>
        <taxon>Blastococcus</taxon>
    </lineage>
</organism>
<protein>
    <submittedName>
        <fullName evidence="6">Uncharacterized protein with PQ loop repeat</fullName>
    </submittedName>
</protein>
<dbReference type="OrthoDB" id="5183257at2"/>
<evidence type="ECO:0000256" key="2">
    <source>
        <dbReference type="ARBA" id="ARBA00022692"/>
    </source>
</evidence>
<keyword evidence="3 5" id="KW-1133">Transmembrane helix</keyword>
<dbReference type="Pfam" id="PF04193">
    <property type="entry name" value="PQ-loop"/>
    <property type="match status" value="1"/>
</dbReference>
<keyword evidence="2 5" id="KW-0812">Transmembrane</keyword>